<accession>A0A240ENR0</accession>
<dbReference type="OrthoDB" id="18749at2"/>
<feature type="transmembrane region" description="Helical" evidence="10">
    <location>
        <begin position="272"/>
        <end position="301"/>
    </location>
</feature>
<dbReference type="InterPro" id="IPR013059">
    <property type="entry name" value="Trp_tyr_transpt"/>
</dbReference>
<dbReference type="AlphaFoldDB" id="A0A240ENR0"/>
<dbReference type="Pfam" id="PF03222">
    <property type="entry name" value="Trp_Tyr_perm"/>
    <property type="match status" value="1"/>
</dbReference>
<evidence type="ECO:0000256" key="10">
    <source>
        <dbReference type="RuleBase" id="RU367149"/>
    </source>
</evidence>
<evidence type="ECO:0000256" key="7">
    <source>
        <dbReference type="ARBA" id="ARBA00022970"/>
    </source>
</evidence>
<dbReference type="GO" id="GO:0003333">
    <property type="term" value="P:amino acid transmembrane transport"/>
    <property type="evidence" value="ECO:0007669"/>
    <property type="project" value="InterPro"/>
</dbReference>
<gene>
    <name evidence="11" type="primary">mtr_2</name>
    <name evidence="11" type="ORF">VTH8203_03943</name>
</gene>
<keyword evidence="9 10" id="KW-0472">Membrane</keyword>
<keyword evidence="6 10" id="KW-0812">Transmembrane</keyword>
<evidence type="ECO:0000256" key="3">
    <source>
        <dbReference type="ARBA" id="ARBA00022448"/>
    </source>
</evidence>
<comment type="function">
    <text evidence="10">Involved in transporting aromatic amino acids across the cytoplasmic membrane.</text>
</comment>
<feature type="transmembrane region" description="Helical" evidence="10">
    <location>
        <begin position="114"/>
        <end position="136"/>
    </location>
</feature>
<feature type="transmembrane region" description="Helical" evidence="10">
    <location>
        <begin position="36"/>
        <end position="62"/>
    </location>
</feature>
<keyword evidence="8 10" id="KW-1133">Transmembrane helix</keyword>
<dbReference type="NCBIfam" id="TIGR00837">
    <property type="entry name" value="araaP"/>
    <property type="match status" value="1"/>
</dbReference>
<comment type="similarity">
    <text evidence="2 10">Belongs to the amino acid/polyamine transporter 2 family. Mtr/TnaB/TyrP permease subfamily.</text>
</comment>
<sequence length="417" mass="45360">MGNDNKPTLVGGSCIIACICVGAGMLGLPAAGSGAWTFWSILALAGVMVIMVLSGCLLLEALKSYPIRSSFSTVTKDLLGHRVAWVNNLAVYFVGAILLYAYTTSSGLILQEYIKVNAQVSSVLFVLLFSAFVWYSTRLVDRASFVLLIFMIFTFSFSVSGLVSGIRVDSLYGKFDIGQTKYLLSFLPIALTAFGFHHAVSSMRDYYLDEYSSQKAIVGGAIIAFVVYAVWIVSIYGNIDRGSFVDINAAGGNVDSLLAAIDERVVDNTLSIVIGAFSAAAILSSFIGVGLGVFDFIADAFQFSADRVGRTKTWAVTFLPPLLFSLFFPFGFISSIGYASLFAAIWACIIPVLLVRKVRTEQVTTPITNNQYHHTWQPSQYRCFGGSLSLLLVFVFGVTIILIHLFDLINLIPKFGF</sequence>
<keyword evidence="5 10" id="KW-0997">Cell inner membrane</keyword>
<dbReference type="GO" id="GO:0015173">
    <property type="term" value="F:aromatic amino acid transmembrane transporter activity"/>
    <property type="evidence" value="ECO:0007669"/>
    <property type="project" value="UniProtKB-UniRule"/>
</dbReference>
<keyword evidence="7 10" id="KW-0029">Amino-acid transport</keyword>
<evidence type="ECO:0000256" key="1">
    <source>
        <dbReference type="ARBA" id="ARBA00004429"/>
    </source>
</evidence>
<reference evidence="12" key="1">
    <citation type="submission" date="2016-06" db="EMBL/GenBank/DDBJ databases">
        <authorList>
            <person name="Rodrigo-Torres L."/>
            <person name="Arahal R.D."/>
            <person name="Lucena T."/>
        </authorList>
    </citation>
    <scope>NUCLEOTIDE SEQUENCE [LARGE SCALE GENOMIC DNA]</scope>
    <source>
        <strain evidence="12">CECT8203</strain>
    </source>
</reference>
<dbReference type="PANTHER" id="PTHR46997:SF1">
    <property type="entry name" value="LOW AFFINITY TRYPTOPHAN PERMEASE-RELATED"/>
    <property type="match status" value="1"/>
</dbReference>
<keyword evidence="12" id="KW-1185">Reference proteome</keyword>
<dbReference type="PRINTS" id="PR00166">
    <property type="entry name" value="AROAAPRMEASE"/>
</dbReference>
<feature type="transmembrane region" description="Helical" evidence="10">
    <location>
        <begin position="9"/>
        <end position="30"/>
    </location>
</feature>
<keyword evidence="3 10" id="KW-0813">Transport</keyword>
<name>A0A240ENR0_9VIBR</name>
<comment type="subcellular location">
    <subcellularLocation>
        <location evidence="1 10">Cell inner membrane</location>
        <topology evidence="1 10">Multi-pass membrane protein</topology>
    </subcellularLocation>
</comment>
<organism evidence="11 12">
    <name type="scientific">Vibrio thalassae</name>
    <dbReference type="NCBI Taxonomy" id="1243014"/>
    <lineage>
        <taxon>Bacteria</taxon>
        <taxon>Pseudomonadati</taxon>
        <taxon>Pseudomonadota</taxon>
        <taxon>Gammaproteobacteria</taxon>
        <taxon>Vibrionales</taxon>
        <taxon>Vibrionaceae</taxon>
        <taxon>Vibrio</taxon>
    </lineage>
</organism>
<dbReference type="RefSeq" id="WP_096995232.1">
    <property type="nucleotide sequence ID" value="NZ_JBHSII010000001.1"/>
</dbReference>
<evidence type="ECO:0000256" key="6">
    <source>
        <dbReference type="ARBA" id="ARBA00022692"/>
    </source>
</evidence>
<evidence type="ECO:0000313" key="12">
    <source>
        <dbReference type="Proteomes" id="UP000219336"/>
    </source>
</evidence>
<protein>
    <recommendedName>
        <fullName evidence="10">Aromatic amino acid permease</fullName>
    </recommendedName>
</protein>
<evidence type="ECO:0000256" key="2">
    <source>
        <dbReference type="ARBA" id="ARBA00005452"/>
    </source>
</evidence>
<evidence type="ECO:0000313" key="11">
    <source>
        <dbReference type="EMBL" id="SNX50288.1"/>
    </source>
</evidence>
<feature type="transmembrane region" description="Helical" evidence="10">
    <location>
        <begin position="313"/>
        <end position="330"/>
    </location>
</feature>
<dbReference type="EMBL" id="OANU01000116">
    <property type="protein sequence ID" value="SNX50288.1"/>
    <property type="molecule type" value="Genomic_DNA"/>
</dbReference>
<feature type="transmembrane region" description="Helical" evidence="10">
    <location>
        <begin position="143"/>
        <end position="163"/>
    </location>
</feature>
<proteinExistence type="inferred from homology"/>
<dbReference type="Gene3D" id="1.20.1740.10">
    <property type="entry name" value="Amino acid/polyamine transporter I"/>
    <property type="match status" value="1"/>
</dbReference>
<feature type="transmembrane region" description="Helical" evidence="10">
    <location>
        <begin position="388"/>
        <end position="412"/>
    </location>
</feature>
<dbReference type="GO" id="GO:0005886">
    <property type="term" value="C:plasma membrane"/>
    <property type="evidence" value="ECO:0007669"/>
    <property type="project" value="UniProtKB-SubCell"/>
</dbReference>
<dbReference type="Proteomes" id="UP000219336">
    <property type="component" value="Unassembled WGS sequence"/>
</dbReference>
<evidence type="ECO:0000256" key="8">
    <source>
        <dbReference type="ARBA" id="ARBA00022989"/>
    </source>
</evidence>
<dbReference type="PANTHER" id="PTHR46997">
    <property type="entry name" value="LOW AFFINITY TRYPTOPHAN PERMEASE-RELATED"/>
    <property type="match status" value="1"/>
</dbReference>
<feature type="transmembrane region" description="Helical" evidence="10">
    <location>
        <begin position="216"/>
        <end position="236"/>
    </location>
</feature>
<evidence type="ECO:0000256" key="4">
    <source>
        <dbReference type="ARBA" id="ARBA00022475"/>
    </source>
</evidence>
<feature type="transmembrane region" description="Helical" evidence="10">
    <location>
        <begin position="336"/>
        <end position="355"/>
    </location>
</feature>
<evidence type="ECO:0000256" key="9">
    <source>
        <dbReference type="ARBA" id="ARBA00023136"/>
    </source>
</evidence>
<feature type="transmembrane region" description="Helical" evidence="10">
    <location>
        <begin position="183"/>
        <end position="204"/>
    </location>
</feature>
<feature type="transmembrane region" description="Helical" evidence="10">
    <location>
        <begin position="83"/>
        <end position="102"/>
    </location>
</feature>
<evidence type="ECO:0000256" key="5">
    <source>
        <dbReference type="ARBA" id="ARBA00022519"/>
    </source>
</evidence>
<keyword evidence="4 10" id="KW-1003">Cell membrane</keyword>
<dbReference type="InterPro" id="IPR018227">
    <property type="entry name" value="Amino_acid_transport_2"/>
</dbReference>